<reference evidence="4 5" key="1">
    <citation type="submission" date="2023-07" db="EMBL/GenBank/DDBJ databases">
        <title>Sequencing the genomes of 1000 actinobacteria strains.</title>
        <authorList>
            <person name="Klenk H.-P."/>
        </authorList>
    </citation>
    <scope>NUCLEOTIDE SEQUENCE [LARGE SCALE GENOMIC DNA]</scope>
    <source>
        <strain evidence="4 5">DSM 44508</strain>
    </source>
</reference>
<keyword evidence="5" id="KW-1185">Reference proteome</keyword>
<keyword evidence="1" id="KW-0378">Hydrolase</keyword>
<dbReference type="Pfam" id="PF00176">
    <property type="entry name" value="SNF2-rel_dom"/>
    <property type="match status" value="1"/>
</dbReference>
<proteinExistence type="predicted"/>
<dbReference type="InterPro" id="IPR050496">
    <property type="entry name" value="SNF2_RAD54_helicase_repair"/>
</dbReference>
<dbReference type="Proteomes" id="UP001183619">
    <property type="component" value="Unassembled WGS sequence"/>
</dbReference>
<dbReference type="GO" id="GO:0004386">
    <property type="term" value="F:helicase activity"/>
    <property type="evidence" value="ECO:0007669"/>
    <property type="project" value="UniProtKB-KW"/>
</dbReference>
<accession>A0ABU2B9J8</accession>
<dbReference type="PROSITE" id="PS51192">
    <property type="entry name" value="HELICASE_ATP_BIND_1"/>
    <property type="match status" value="1"/>
</dbReference>
<dbReference type="CDD" id="cd18012">
    <property type="entry name" value="DEXQc_arch_SWI2_SNF2"/>
    <property type="match status" value="1"/>
</dbReference>
<dbReference type="SMART" id="SM00490">
    <property type="entry name" value="HELICc"/>
    <property type="match status" value="1"/>
</dbReference>
<gene>
    <name evidence="4" type="ORF">J2S37_001837</name>
</gene>
<evidence type="ECO:0000259" key="3">
    <source>
        <dbReference type="PROSITE" id="PS51194"/>
    </source>
</evidence>
<dbReference type="InterPro" id="IPR049730">
    <property type="entry name" value="SNF2/RAD54-like_C"/>
</dbReference>
<dbReference type="PANTHER" id="PTHR45629">
    <property type="entry name" value="SNF2/RAD54 FAMILY MEMBER"/>
    <property type="match status" value="1"/>
</dbReference>
<keyword evidence="4" id="KW-0067">ATP-binding</keyword>
<dbReference type="Pfam" id="PF00271">
    <property type="entry name" value="Helicase_C"/>
    <property type="match status" value="1"/>
</dbReference>
<evidence type="ECO:0000313" key="4">
    <source>
        <dbReference type="EMBL" id="MDR7355299.1"/>
    </source>
</evidence>
<protein>
    <submittedName>
        <fullName evidence="4">SNF2 family DNA or RNA helicase</fullName>
    </submittedName>
</protein>
<keyword evidence="4" id="KW-0347">Helicase</keyword>
<feature type="domain" description="Helicase C-terminal" evidence="3">
    <location>
        <begin position="892"/>
        <end position="1051"/>
    </location>
</feature>
<dbReference type="InterPro" id="IPR027417">
    <property type="entry name" value="P-loop_NTPase"/>
</dbReference>
<dbReference type="InterPro" id="IPR014001">
    <property type="entry name" value="Helicase_ATP-bd"/>
</dbReference>
<dbReference type="Pfam" id="PF12419">
    <property type="entry name" value="DUF3670"/>
    <property type="match status" value="1"/>
</dbReference>
<dbReference type="PANTHER" id="PTHR45629:SF7">
    <property type="entry name" value="DNA EXCISION REPAIR PROTEIN ERCC-6-RELATED"/>
    <property type="match status" value="1"/>
</dbReference>
<dbReference type="PROSITE" id="PS51194">
    <property type="entry name" value="HELICASE_CTER"/>
    <property type="match status" value="1"/>
</dbReference>
<evidence type="ECO:0000259" key="2">
    <source>
        <dbReference type="PROSITE" id="PS51192"/>
    </source>
</evidence>
<dbReference type="InterPro" id="IPR022138">
    <property type="entry name" value="DUF3670"/>
</dbReference>
<dbReference type="SMART" id="SM00487">
    <property type="entry name" value="DEXDc"/>
    <property type="match status" value="1"/>
</dbReference>
<dbReference type="EMBL" id="JAVDYF010000001">
    <property type="protein sequence ID" value="MDR7355299.1"/>
    <property type="molecule type" value="Genomic_DNA"/>
</dbReference>
<evidence type="ECO:0000313" key="5">
    <source>
        <dbReference type="Proteomes" id="UP001183619"/>
    </source>
</evidence>
<dbReference type="InterPro" id="IPR038718">
    <property type="entry name" value="SNF2-like_sf"/>
</dbReference>
<organism evidence="4 5">
    <name type="scientific">Corynebacterium felinum</name>
    <dbReference type="NCBI Taxonomy" id="131318"/>
    <lineage>
        <taxon>Bacteria</taxon>
        <taxon>Bacillati</taxon>
        <taxon>Actinomycetota</taxon>
        <taxon>Actinomycetes</taxon>
        <taxon>Mycobacteriales</taxon>
        <taxon>Corynebacteriaceae</taxon>
        <taxon>Corynebacterium</taxon>
    </lineage>
</organism>
<keyword evidence="4" id="KW-0547">Nucleotide-binding</keyword>
<dbReference type="InterPro" id="IPR000330">
    <property type="entry name" value="SNF2_N"/>
</dbReference>
<dbReference type="Gene3D" id="3.40.50.10810">
    <property type="entry name" value="Tandem AAA-ATPase domain"/>
    <property type="match status" value="1"/>
</dbReference>
<dbReference type="InterPro" id="IPR001650">
    <property type="entry name" value="Helicase_C-like"/>
</dbReference>
<evidence type="ECO:0000256" key="1">
    <source>
        <dbReference type="ARBA" id="ARBA00022801"/>
    </source>
</evidence>
<name>A0ABU2B9J8_9CORY</name>
<dbReference type="RefSeq" id="WP_277105540.1">
    <property type="nucleotide sequence ID" value="NZ_BAAAJS010000078.1"/>
</dbReference>
<dbReference type="Gene3D" id="3.40.50.300">
    <property type="entry name" value="P-loop containing nucleotide triphosphate hydrolases"/>
    <property type="match status" value="1"/>
</dbReference>
<sequence>MNTHLLHGLWLKNSGLHLWIEQVDGHKIVTPDSVAPDVFPPAIDALIRGKNFRHSVNTTLVTPKGREVKLHIPTLAFAPEQAVRVLSHVALINELSATPTQLANLAPDLKWLAHMYRGLVEFVKAGRLTIKLNYFDNQWYPTWQLASGLGERGWLAQMTHAAPGVLTANGGTNVAEDMAEELPHWIANSLLRPLFEQPRATEWHEFSHALLSSAPLRRGSAALVGALNKWKDSITAVDIKLVIKVEEPDRLKADVPTRVIDSRINNQPDDVLSAEDVLWPVRVQVQSGIDAPVPVRMKDYDSTTRFRVNGIRREAMFISRFLSNDYSAGVRAAVPSAIDGDFDVFLTIDELLEFINDNVARLRNAGIVVLLPKAWSTQEAKARVNVSVPTEDTGVSRVGFDSIVDFDWRISLGDVELTEEEMRALVNSSSTLIQLRGNWVIADPDSLRNVKAYVAKFAGTQRKNIEQEIKRLSTLKELSKSPADQEYLAQRIAALSATLDQPEDLSGRLSLAELRQLALESSPTEPLEFRGPKWQLAVLGQGNQPEFPAPQPVDIPSTVHARLREYQHRGVDWMYWMSTQHIGGILADDMGLGKTLQLLALHAVEKQEAEQQDAEVSIDVPDLRALGGEQSDGITSPAYGPSLVVAPTSVVGNWAKEAKKFVPSLKVLVHHGAGRISSTERLAEFAEYDLVVTSYGTATRDFPLLSQVFWQRVSLDEAQHIKNSSTQVARAVRSLVSKHRIALTGTPVENRLLELRAILDFCNPGMLGSVSFFRNHFAKPIEVTQDEVVMEKLKELTQPFILRRLKSDPAIVSDLPEKQEQIVTVEMTQEQTALYQAYVNELRQAIESRQGMKRKGLILSSLTKIKQICNHPAHFLGDGSAITIKGKHRSGKVQELMSIIDLARASGEKVLIFTQYKAFGDLLLPHLEAVYGCDIPFLHGQVSKSARDRMVDVFQSADGPPAMVLSLKAGGTGLNLTAANIVVHVDRWWNPAVENQATDRAYRIGQDRDVKVYKLITAGTLEEKIHHIITGKSILANTMVTQGEGWITELSDQQLSELLEYTRMDEN</sequence>
<feature type="domain" description="Helicase ATP-binding" evidence="2">
    <location>
        <begin position="575"/>
        <end position="765"/>
    </location>
</feature>
<dbReference type="CDD" id="cd18793">
    <property type="entry name" value="SF2_C_SNF"/>
    <property type="match status" value="1"/>
</dbReference>
<comment type="caution">
    <text evidence="4">The sequence shown here is derived from an EMBL/GenBank/DDBJ whole genome shotgun (WGS) entry which is preliminary data.</text>
</comment>
<dbReference type="SUPFAM" id="SSF52540">
    <property type="entry name" value="P-loop containing nucleoside triphosphate hydrolases"/>
    <property type="match status" value="2"/>
</dbReference>